<dbReference type="PRINTS" id="PR00773">
    <property type="entry name" value="GRPEPROTEIN"/>
</dbReference>
<dbReference type="GO" id="GO:0006457">
    <property type="term" value="P:protein folding"/>
    <property type="evidence" value="ECO:0007669"/>
    <property type="project" value="InterPro"/>
</dbReference>
<dbReference type="Pfam" id="PF01025">
    <property type="entry name" value="GrpE"/>
    <property type="match status" value="1"/>
</dbReference>
<evidence type="ECO:0000256" key="4">
    <source>
        <dbReference type="ARBA" id="ARBA00023186"/>
    </source>
</evidence>
<evidence type="ECO:0000256" key="5">
    <source>
        <dbReference type="RuleBase" id="RU004478"/>
    </source>
</evidence>
<dbReference type="GO" id="GO:0000774">
    <property type="term" value="F:adenyl-nucleotide exchange factor activity"/>
    <property type="evidence" value="ECO:0007669"/>
    <property type="project" value="InterPro"/>
</dbReference>
<dbReference type="AlphaFoldDB" id="A0A397VX26"/>
<dbReference type="InterPro" id="IPR013805">
    <property type="entry name" value="GrpE_CC"/>
</dbReference>
<dbReference type="HAMAP" id="MF_01151">
    <property type="entry name" value="GrpE"/>
    <property type="match status" value="1"/>
</dbReference>
<dbReference type="GO" id="GO:0030150">
    <property type="term" value="P:protein import into mitochondrial matrix"/>
    <property type="evidence" value="ECO:0007669"/>
    <property type="project" value="TreeGrafter"/>
</dbReference>
<dbReference type="InterPro" id="IPR009012">
    <property type="entry name" value="GrpE_head"/>
</dbReference>
<organism evidence="7 8">
    <name type="scientific">Gigaspora rosea</name>
    <dbReference type="NCBI Taxonomy" id="44941"/>
    <lineage>
        <taxon>Eukaryota</taxon>
        <taxon>Fungi</taxon>
        <taxon>Fungi incertae sedis</taxon>
        <taxon>Mucoromycota</taxon>
        <taxon>Glomeromycotina</taxon>
        <taxon>Glomeromycetes</taxon>
        <taxon>Diversisporales</taxon>
        <taxon>Gigasporaceae</taxon>
        <taxon>Gigaspora</taxon>
    </lineage>
</organism>
<dbReference type="SUPFAM" id="SSF58014">
    <property type="entry name" value="Coiled-coil domain of nucleotide exchange factor GrpE"/>
    <property type="match status" value="1"/>
</dbReference>
<dbReference type="EMBL" id="QKWP01000158">
    <property type="protein sequence ID" value="RIB25887.1"/>
    <property type="molecule type" value="Genomic_DNA"/>
</dbReference>
<protein>
    <recommendedName>
        <fullName evidence="3">GrpE protein homolog, mitochondrial</fullName>
    </recommendedName>
</protein>
<feature type="compositionally biased region" description="Basic and acidic residues" evidence="6">
    <location>
        <begin position="81"/>
        <end position="105"/>
    </location>
</feature>
<dbReference type="SUPFAM" id="SSF51064">
    <property type="entry name" value="Head domain of nucleotide exchange factor GrpE"/>
    <property type="match status" value="1"/>
</dbReference>
<feature type="region of interest" description="Disordered" evidence="6">
    <location>
        <begin position="78"/>
        <end position="116"/>
    </location>
</feature>
<evidence type="ECO:0000313" key="8">
    <source>
        <dbReference type="Proteomes" id="UP000266673"/>
    </source>
</evidence>
<dbReference type="CDD" id="cd00446">
    <property type="entry name" value="GrpE"/>
    <property type="match status" value="1"/>
</dbReference>
<comment type="caution">
    <text evidence="7">The sequence shown here is derived from an EMBL/GenBank/DDBJ whole genome shotgun (WGS) entry which is preliminary data.</text>
</comment>
<proteinExistence type="inferred from homology"/>
<dbReference type="Gene3D" id="3.90.20.20">
    <property type="match status" value="1"/>
</dbReference>
<gene>
    <name evidence="7" type="ORF">C2G38_1955814</name>
</gene>
<dbReference type="GO" id="GO:0042803">
    <property type="term" value="F:protein homodimerization activity"/>
    <property type="evidence" value="ECO:0007669"/>
    <property type="project" value="InterPro"/>
</dbReference>
<reference evidence="7 8" key="1">
    <citation type="submission" date="2018-06" db="EMBL/GenBank/DDBJ databases">
        <title>Comparative genomics reveals the genomic features of Rhizophagus irregularis, R. cerebriforme, R. diaphanum and Gigaspora rosea, and their symbiotic lifestyle signature.</title>
        <authorList>
            <person name="Morin E."/>
            <person name="San Clemente H."/>
            <person name="Chen E.C.H."/>
            <person name="De La Providencia I."/>
            <person name="Hainaut M."/>
            <person name="Kuo A."/>
            <person name="Kohler A."/>
            <person name="Murat C."/>
            <person name="Tang N."/>
            <person name="Roy S."/>
            <person name="Loubradou J."/>
            <person name="Henrissat B."/>
            <person name="Grigoriev I.V."/>
            <person name="Corradi N."/>
            <person name="Roux C."/>
            <person name="Martin F.M."/>
        </authorList>
    </citation>
    <scope>NUCLEOTIDE SEQUENCE [LARGE SCALE GENOMIC DNA]</scope>
    <source>
        <strain evidence="7 8">DAOM 194757</strain>
    </source>
</reference>
<evidence type="ECO:0000256" key="6">
    <source>
        <dbReference type="SAM" id="MobiDB-lite"/>
    </source>
</evidence>
<dbReference type="Proteomes" id="UP000266673">
    <property type="component" value="Unassembled WGS sequence"/>
</dbReference>
<accession>A0A397VX26</accession>
<comment type="similarity">
    <text evidence="2 5">Belongs to the GrpE family.</text>
</comment>
<dbReference type="GO" id="GO:0001405">
    <property type="term" value="C:PAM complex, Tim23 associated import motor"/>
    <property type="evidence" value="ECO:0007669"/>
    <property type="project" value="TreeGrafter"/>
</dbReference>
<evidence type="ECO:0000256" key="3">
    <source>
        <dbReference type="ARBA" id="ARBA00014521"/>
    </source>
</evidence>
<evidence type="ECO:0000313" key="7">
    <source>
        <dbReference type="EMBL" id="RIB25887.1"/>
    </source>
</evidence>
<dbReference type="GO" id="GO:0051087">
    <property type="term" value="F:protein-folding chaperone binding"/>
    <property type="evidence" value="ECO:0007669"/>
    <property type="project" value="InterPro"/>
</dbReference>
<dbReference type="FunFam" id="2.30.22.10:FF:000002">
    <property type="entry name" value="GrpE protein homolog"/>
    <property type="match status" value="1"/>
</dbReference>
<comment type="subcellular location">
    <subcellularLocation>
        <location evidence="1">Mitochondrion matrix</location>
    </subcellularLocation>
</comment>
<dbReference type="STRING" id="44941.A0A397VX26"/>
<evidence type="ECO:0000256" key="2">
    <source>
        <dbReference type="ARBA" id="ARBA00009054"/>
    </source>
</evidence>
<keyword evidence="4" id="KW-0143">Chaperone</keyword>
<name>A0A397VX26_9GLOM</name>
<dbReference type="GO" id="GO:0051082">
    <property type="term" value="F:unfolded protein binding"/>
    <property type="evidence" value="ECO:0007669"/>
    <property type="project" value="TreeGrafter"/>
</dbReference>
<evidence type="ECO:0000256" key="1">
    <source>
        <dbReference type="ARBA" id="ARBA00004305"/>
    </source>
</evidence>
<dbReference type="PANTHER" id="PTHR21237:SF23">
    <property type="entry name" value="GRPE PROTEIN HOMOLOG, MITOCHONDRIAL"/>
    <property type="match status" value="1"/>
</dbReference>
<dbReference type="InterPro" id="IPR000740">
    <property type="entry name" value="GrpE"/>
</dbReference>
<sequence length="273" mass="30646">MAITNVARSFSGSRLLLKFQRFHFSSEALSSTRDFTFHQGFRLSSDVSPFSKGLVLRRSFAFRSLGFSSRNLHKTVSLNNDNKESRKEPETETKAEADSRDKVSEQETEGGIDSKDKEIAALKDKHLRCLAELENQREISRREVEMASQFAIQKFAKDILSAVDNLELALASVPPELRTEPTESNSIISKLVNLYKGVYLTESELLSTLKRHGIEKIEPKLGEKFDPKIHEALYQASINGQDVGTIFDIQKIGYSLNGRILRPPQVGVVKAAD</sequence>
<keyword evidence="8" id="KW-1185">Reference proteome</keyword>
<dbReference type="PANTHER" id="PTHR21237">
    <property type="entry name" value="GRPE PROTEIN"/>
    <property type="match status" value="1"/>
</dbReference>
<dbReference type="Gene3D" id="2.30.22.10">
    <property type="entry name" value="Head domain of nucleotide exchange factor GrpE"/>
    <property type="match status" value="1"/>
</dbReference>
<dbReference type="OrthoDB" id="201635at2759"/>